<proteinExistence type="predicted"/>
<accession>A0AAV4LRK6</accession>
<keyword evidence="2" id="KW-1185">Reference proteome</keyword>
<sequence>MESMGFKNVSLNSQTGQIVMDAVAKKISDLQTTKNGGSYSELLKQMQANGKNLTNSPFNYPLYRLYFAALRYFKSQFQAGKGIADGLHQIQSALERLTIQPPSGPESYGTLKKHVEDLLLKAKSFKPVKRLGNEPEEQGVGNAAEHAAHGSANPHGRKGINGGSTVTIGSAPGGVALLGGGGAALYFLNVGGIKTLITGVP</sequence>
<name>A0AAV4LRK6_BABCB</name>
<reference evidence="1 2" key="1">
    <citation type="submission" date="2021-06" db="EMBL/GenBank/DDBJ databases">
        <title>Genome sequence of Babesia caballi.</title>
        <authorList>
            <person name="Yamagishi J."/>
            <person name="Kidaka T."/>
            <person name="Ochi A."/>
        </authorList>
    </citation>
    <scope>NUCLEOTIDE SEQUENCE [LARGE SCALE GENOMIC DNA]</scope>
    <source>
        <strain evidence="1">USDA-D6B2</strain>
    </source>
</reference>
<dbReference type="RefSeq" id="XP_067714472.1">
    <property type="nucleotide sequence ID" value="XM_067858371.1"/>
</dbReference>
<dbReference type="EMBL" id="BPLF01000002">
    <property type="protein sequence ID" value="GIX62403.1"/>
    <property type="molecule type" value="Genomic_DNA"/>
</dbReference>
<evidence type="ECO:0000313" key="1">
    <source>
        <dbReference type="EMBL" id="GIX62403.1"/>
    </source>
</evidence>
<organism evidence="1 2">
    <name type="scientific">Babesia caballi</name>
    <dbReference type="NCBI Taxonomy" id="5871"/>
    <lineage>
        <taxon>Eukaryota</taxon>
        <taxon>Sar</taxon>
        <taxon>Alveolata</taxon>
        <taxon>Apicomplexa</taxon>
        <taxon>Aconoidasida</taxon>
        <taxon>Piroplasmida</taxon>
        <taxon>Babesiidae</taxon>
        <taxon>Babesia</taxon>
    </lineage>
</organism>
<dbReference type="Proteomes" id="UP001497744">
    <property type="component" value="Unassembled WGS sequence"/>
</dbReference>
<dbReference type="GeneID" id="94193884"/>
<dbReference type="AlphaFoldDB" id="A0AAV4LRK6"/>
<evidence type="ECO:0000313" key="2">
    <source>
        <dbReference type="Proteomes" id="UP001497744"/>
    </source>
</evidence>
<gene>
    <name evidence="1" type="ORF">BcabD6B2_18380</name>
</gene>
<comment type="caution">
    <text evidence="1">The sequence shown here is derived from an EMBL/GenBank/DDBJ whole genome shotgun (WGS) entry which is preliminary data.</text>
</comment>
<protein>
    <submittedName>
        <fullName evidence="1">Phosphatidylcholine transfer protein, putative</fullName>
    </submittedName>
</protein>